<gene>
    <name evidence="2" type="ORF">RchiOBHm_Chr6g0303471</name>
</gene>
<keyword evidence="1" id="KW-1133">Transmembrane helix</keyword>
<keyword evidence="1" id="KW-0812">Transmembrane</keyword>
<proteinExistence type="predicted"/>
<dbReference type="Gramene" id="PRQ27263">
    <property type="protein sequence ID" value="PRQ27263"/>
    <property type="gene ID" value="RchiOBHm_Chr6g0303471"/>
</dbReference>
<dbReference type="AlphaFoldDB" id="A0A2P6PZB4"/>
<evidence type="ECO:0000313" key="3">
    <source>
        <dbReference type="Proteomes" id="UP000238479"/>
    </source>
</evidence>
<feature type="transmembrane region" description="Helical" evidence="1">
    <location>
        <begin position="21"/>
        <end position="42"/>
    </location>
</feature>
<keyword evidence="1" id="KW-0472">Membrane</keyword>
<keyword evidence="3" id="KW-1185">Reference proteome</keyword>
<evidence type="ECO:0000256" key="1">
    <source>
        <dbReference type="SAM" id="Phobius"/>
    </source>
</evidence>
<reference evidence="2 3" key="1">
    <citation type="journal article" date="2018" name="Nat. Genet.">
        <title>The Rosa genome provides new insights in the design of modern roses.</title>
        <authorList>
            <person name="Bendahmane M."/>
        </authorList>
    </citation>
    <scope>NUCLEOTIDE SEQUENCE [LARGE SCALE GENOMIC DNA]</scope>
    <source>
        <strain evidence="3">cv. Old Blush</strain>
    </source>
</reference>
<sequence>MYLLNWENDEALKQTCKLQHLGWLVFNLLLFSFELVITWSLVELFSIFI</sequence>
<comment type="caution">
    <text evidence="2">The sequence shown here is derived from an EMBL/GenBank/DDBJ whole genome shotgun (WGS) entry which is preliminary data.</text>
</comment>
<dbReference type="EMBL" id="PDCK01000044">
    <property type="protein sequence ID" value="PRQ27263.1"/>
    <property type="molecule type" value="Genomic_DNA"/>
</dbReference>
<name>A0A2P6PZB4_ROSCH</name>
<evidence type="ECO:0000313" key="2">
    <source>
        <dbReference type="EMBL" id="PRQ27263.1"/>
    </source>
</evidence>
<organism evidence="2 3">
    <name type="scientific">Rosa chinensis</name>
    <name type="common">China rose</name>
    <dbReference type="NCBI Taxonomy" id="74649"/>
    <lineage>
        <taxon>Eukaryota</taxon>
        <taxon>Viridiplantae</taxon>
        <taxon>Streptophyta</taxon>
        <taxon>Embryophyta</taxon>
        <taxon>Tracheophyta</taxon>
        <taxon>Spermatophyta</taxon>
        <taxon>Magnoliopsida</taxon>
        <taxon>eudicotyledons</taxon>
        <taxon>Gunneridae</taxon>
        <taxon>Pentapetalae</taxon>
        <taxon>rosids</taxon>
        <taxon>fabids</taxon>
        <taxon>Rosales</taxon>
        <taxon>Rosaceae</taxon>
        <taxon>Rosoideae</taxon>
        <taxon>Rosoideae incertae sedis</taxon>
        <taxon>Rosa</taxon>
    </lineage>
</organism>
<protein>
    <submittedName>
        <fullName evidence="2">Uncharacterized protein</fullName>
    </submittedName>
</protein>
<accession>A0A2P6PZB4</accession>
<dbReference type="Proteomes" id="UP000238479">
    <property type="component" value="Chromosome 6"/>
</dbReference>